<dbReference type="PANTHER" id="PTHR21483">
    <property type="entry name" value="RNA POLYMERASE II-ASSOCIATED PROTEIN 1"/>
    <property type="match status" value="1"/>
</dbReference>
<feature type="region of interest" description="Disordered" evidence="5">
    <location>
        <begin position="1"/>
        <end position="80"/>
    </location>
</feature>
<dbReference type="GO" id="GO:0006366">
    <property type="term" value="P:transcription by RNA polymerase II"/>
    <property type="evidence" value="ECO:0007669"/>
    <property type="project" value="InterPro"/>
</dbReference>
<keyword evidence="4" id="KW-0539">Nucleus</keyword>
<feature type="compositionally biased region" description="Low complexity" evidence="5">
    <location>
        <begin position="166"/>
        <end position="178"/>
    </location>
</feature>
<evidence type="ECO:0000256" key="1">
    <source>
        <dbReference type="ARBA" id="ARBA00004123"/>
    </source>
</evidence>
<evidence type="ECO:0000256" key="4">
    <source>
        <dbReference type="ARBA" id="ARBA00023242"/>
    </source>
</evidence>
<dbReference type="EMBL" id="CAJHNJ030000032">
    <property type="protein sequence ID" value="CAG9126300.1"/>
    <property type="molecule type" value="Genomic_DNA"/>
</dbReference>
<dbReference type="Proteomes" id="UP000653454">
    <property type="component" value="Unassembled WGS sequence"/>
</dbReference>
<feature type="domain" description="RPAP1 C-terminal" evidence="6">
    <location>
        <begin position="342"/>
        <end position="406"/>
    </location>
</feature>
<dbReference type="Pfam" id="PF25766">
    <property type="entry name" value="TPR_RPAP1"/>
    <property type="match status" value="1"/>
</dbReference>
<dbReference type="InterPro" id="IPR013930">
    <property type="entry name" value="RPAP1_N"/>
</dbReference>
<organism evidence="9 10">
    <name type="scientific">Plutella xylostella</name>
    <name type="common">Diamondback moth</name>
    <name type="synonym">Plutella maculipennis</name>
    <dbReference type="NCBI Taxonomy" id="51655"/>
    <lineage>
        <taxon>Eukaryota</taxon>
        <taxon>Metazoa</taxon>
        <taxon>Ecdysozoa</taxon>
        <taxon>Arthropoda</taxon>
        <taxon>Hexapoda</taxon>
        <taxon>Insecta</taxon>
        <taxon>Pterygota</taxon>
        <taxon>Neoptera</taxon>
        <taxon>Endopterygota</taxon>
        <taxon>Lepidoptera</taxon>
        <taxon>Glossata</taxon>
        <taxon>Ditrysia</taxon>
        <taxon>Yponomeutoidea</taxon>
        <taxon>Plutellidae</taxon>
        <taxon>Plutella</taxon>
    </lineage>
</organism>
<feature type="compositionally biased region" description="Polar residues" evidence="5">
    <location>
        <begin position="30"/>
        <end position="48"/>
    </location>
</feature>
<feature type="domain" description="RPAP1/MINIYO-like TPR repeats" evidence="8">
    <location>
        <begin position="991"/>
        <end position="1221"/>
    </location>
</feature>
<dbReference type="Pfam" id="PF08620">
    <property type="entry name" value="RPAP1_C"/>
    <property type="match status" value="1"/>
</dbReference>
<name>A0A8S4FED8_PLUXY</name>
<evidence type="ECO:0000256" key="3">
    <source>
        <dbReference type="ARBA" id="ARBA00023163"/>
    </source>
</evidence>
<evidence type="ECO:0000259" key="7">
    <source>
        <dbReference type="Pfam" id="PF08621"/>
    </source>
</evidence>
<feature type="domain" description="RPAP1 N-terminal" evidence="7">
    <location>
        <begin position="213"/>
        <end position="256"/>
    </location>
</feature>
<dbReference type="PANTHER" id="PTHR21483:SF18">
    <property type="entry name" value="RNA POLYMERASE II-ASSOCIATED PROTEIN 1"/>
    <property type="match status" value="1"/>
</dbReference>
<accession>A0A8S4FED8</accession>
<proteinExistence type="inferred from homology"/>
<feature type="region of interest" description="Disordered" evidence="5">
    <location>
        <begin position="166"/>
        <end position="186"/>
    </location>
</feature>
<evidence type="ECO:0000256" key="2">
    <source>
        <dbReference type="ARBA" id="ARBA00009953"/>
    </source>
</evidence>
<evidence type="ECO:0000313" key="9">
    <source>
        <dbReference type="EMBL" id="CAG9126300.1"/>
    </source>
</evidence>
<comment type="caution">
    <text evidence="9">The sequence shown here is derived from an EMBL/GenBank/DDBJ whole genome shotgun (WGS) entry which is preliminary data.</text>
</comment>
<comment type="similarity">
    <text evidence="2">Belongs to the RPAP1 family.</text>
</comment>
<protein>
    <submittedName>
        <fullName evidence="9">(diamondback moth) hypothetical protein</fullName>
    </submittedName>
</protein>
<dbReference type="InterPro" id="IPR057989">
    <property type="entry name" value="TPR_RPAP1/MINIYO-like"/>
</dbReference>
<dbReference type="InterPro" id="IPR039913">
    <property type="entry name" value="RPAP1/Rba50"/>
</dbReference>
<evidence type="ECO:0000259" key="6">
    <source>
        <dbReference type="Pfam" id="PF08620"/>
    </source>
</evidence>
<evidence type="ECO:0000256" key="5">
    <source>
        <dbReference type="SAM" id="MobiDB-lite"/>
    </source>
</evidence>
<evidence type="ECO:0000313" key="10">
    <source>
        <dbReference type="Proteomes" id="UP000653454"/>
    </source>
</evidence>
<reference evidence="9" key="1">
    <citation type="submission" date="2020-11" db="EMBL/GenBank/DDBJ databases">
        <authorList>
            <person name="Whiteford S."/>
        </authorList>
    </citation>
    <scope>NUCLEOTIDE SEQUENCE</scope>
</reference>
<comment type="subcellular location">
    <subcellularLocation>
        <location evidence="1">Nucleus</location>
    </subcellularLocation>
</comment>
<keyword evidence="10" id="KW-1185">Reference proteome</keyword>
<feature type="compositionally biased region" description="Basic and acidic residues" evidence="5">
    <location>
        <begin position="9"/>
        <end position="26"/>
    </location>
</feature>
<dbReference type="InterPro" id="IPR013929">
    <property type="entry name" value="RPAP1_C"/>
</dbReference>
<dbReference type="AlphaFoldDB" id="A0A8S4FED8"/>
<gene>
    <name evidence="9" type="ORF">PLXY2_LOCUS8569</name>
</gene>
<evidence type="ECO:0000259" key="8">
    <source>
        <dbReference type="Pfam" id="PF25766"/>
    </source>
</evidence>
<sequence length="1224" mass="139900">MESLNRRPKPGEGEEELLRMQEEFLRQKSKNQNLQPAAQVTNLRSDYSQPPKRPLPEVTSTRKPSKYAQSKGLKTHEKKARVSDEIGAVFGDIVEKNTEDSPSNKESDIDDKVYFPQVVPSVLGDIIEKHVDGSIELDSKPMPAQGFPVATKRDFKVISTRKVACSQGTSNSNSQSGTMDVDEPCSSTTETVQTTNLNLPQHSYIVSSSDANEIHKENVSVLSKLSEKEILEEKQKLMGTLDPKLVEFIKSRRKANESKKQTEVKFKEASINKAIDERMDATTCEEEGDSSTFINDSLWENDVLSNPNVEQWLHFDSLEKDKLEWMKGIEESKKIKADEPYEARFDFTGYLLPYTIEYTEKTKTLFHHGDEPHRPGYSLTELFELTRSTVTQQRVMALNTIAGVLEYFSAGTYKDIIDIPLSKIFFIIRIAMDENKPVILEPALKAMRNMVYNRIDEASLDALLGFEEGSRQPCLENDKSEIEDLESKESELKDFHLAEIDIIAALIRTDIIQRLYYILETIRPSFICVQYCLQILTRLARDSVETANKIVECEHLMNAIIRNFIPTTSINFFFSPDMVYRGKPILSALKLVRVLSLQTRDISTALTSKYDVLTPISEYISSGVDGTYGLRLQIEAFCILSNILTFGIGIDNAMSVCPVVVTALYKHVQGTDVYIHTSVITATHAAVVLQLVNKILVCKMNMDSYKHQIYPLLLQGVQKWMTQLSSSDMYTCGHLRLLSSVLDCCKSILYLEQLPVKALNDSLKVFATSKGYKQIIKNLIPSSNLLSGIENKDLQLVKNLMSLGGSVIDSRQKVLPVLNVTSPVPFLVSLFTILEWIDDRETTLKYLQEIQGYFTKLAKTSPSLSDNWFTRLETDFVYSAIRISAKENISEAHKDLLYAVSNKLCYILRNDKKAELEFLFGHILFNKAWFTAERLMNLMSLSDAESLSVALTTIENIKLCYSKVLNVEYRYTGPNVVLREWREPILPRDWIYLPILHLYGRSQEMEVNKNPANRLDEVTAQLEAKQKEFIIASSLEWILFNEVCFSDLLKDIDITDRFCRIMCVYLCDNSLFLDERIRVLLRQCVQALFKKEKRTPFNFDRQLMGLNNFQDFYTQFLEQFQSVSYGDATFAACTLAPLAQKHNVKWRKLLWSEYAGCLRALDCPEKQLCYDFKEYLHPEETDDSLLKSYFQALSSNLLRPNTLAHRIASHHVECHKKRKSDSTK</sequence>
<dbReference type="Pfam" id="PF08621">
    <property type="entry name" value="RPAP1_N"/>
    <property type="match status" value="1"/>
</dbReference>
<keyword evidence="3" id="KW-0804">Transcription</keyword>